<dbReference type="PANTHER" id="PTHR43356">
    <property type="entry name" value="PHOSPHATE ACETYLTRANSFERASE"/>
    <property type="match status" value="1"/>
</dbReference>
<dbReference type="FunFam" id="3.10.129.10:FF:000042">
    <property type="entry name" value="MaoC domain protein dehydratase"/>
    <property type="match status" value="1"/>
</dbReference>
<dbReference type="Gene3D" id="3.40.718.10">
    <property type="entry name" value="Isopropylmalate Dehydrogenase"/>
    <property type="match status" value="1"/>
</dbReference>
<name>A0A0K8MDZ4_9PROT</name>
<dbReference type="AlphaFoldDB" id="A0A0K8MDZ4"/>
<dbReference type="SUPFAM" id="SSF54637">
    <property type="entry name" value="Thioesterase/thiol ester dehydrase-isomerase"/>
    <property type="match status" value="1"/>
</dbReference>
<sequence length="474" mass="50785">MAQLQESILENRTFDEICVGETASLSRVLTRADIDLFATVSGDINPAHIDAAFAEHDIFGRVIAHGMWGGGLISVVLGTILPGPGTIYLSQTLHFHRPVSIGDIITATVTAREKREQRAIIVFDCTCTNQKGDKVISGTAEVIAPKEKASCLRTELPDILIRRHDRYHAILEAAQKLPKLTMAIVHPCDDHVIVAAIEAAEAGLIDPIFVGPEKEIRAAAKAAKLSVDPFRLETTSDAQASAMRAVELIQAGTAQALMKGSLHTDQLMHAVLRDEAGLKTDRRISHVYAMDVPTYPKPLLVTDAAINIAPTLAEKRDICQNAIDLFHLLGNLKPKVAILSAVETVDPHIPSTIDAAALTMMAKRGQITGAIVEGPLAFDNAIDPQAVRLKGINSIIGGEADILVVPNLEAGNILVKQFLHLSDADAAGLVLGTKVPIILTSRSDTVRVRLASVALAVITAARSGFRLKSPKQKK</sequence>
<dbReference type="OrthoDB" id="9800237at2"/>
<keyword evidence="2" id="KW-0456">Lyase</keyword>
<evidence type="ECO:0000313" key="6">
    <source>
        <dbReference type="EMBL" id="GAO98697.1"/>
    </source>
</evidence>
<feature type="domain" description="Phosphate acetyl/butaryl transferase" evidence="4">
    <location>
        <begin position="241"/>
        <end position="456"/>
    </location>
</feature>
<evidence type="ECO:0000256" key="2">
    <source>
        <dbReference type="ARBA" id="ARBA00023239"/>
    </source>
</evidence>
<organism evidence="6 7">
    <name type="scientific">Caedimonas varicaedens</name>
    <dbReference type="NCBI Taxonomy" id="1629334"/>
    <lineage>
        <taxon>Bacteria</taxon>
        <taxon>Pseudomonadati</taxon>
        <taxon>Pseudomonadota</taxon>
        <taxon>Alphaproteobacteria</taxon>
        <taxon>Holosporales</taxon>
        <taxon>Caedimonadaceae</taxon>
        <taxon>Caedimonas</taxon>
    </lineage>
</organism>
<dbReference type="GO" id="GO:0016746">
    <property type="term" value="F:acyltransferase activity"/>
    <property type="evidence" value="ECO:0007669"/>
    <property type="project" value="UniProtKB-KW"/>
</dbReference>
<keyword evidence="7" id="KW-1185">Reference proteome</keyword>
<reference evidence="6 7" key="1">
    <citation type="submission" date="2015-03" db="EMBL/GenBank/DDBJ databases">
        <title>Caedibacter varicaedens, whole genome shotgun sequence.</title>
        <authorList>
            <person name="Suzuki H."/>
            <person name="Dapper A.L."/>
            <person name="Gibson A.K."/>
            <person name="Jackson C."/>
            <person name="Lee H."/>
            <person name="Pejaver V.R."/>
            <person name="Doak T."/>
            <person name="Lynch M."/>
        </authorList>
    </citation>
    <scope>NUCLEOTIDE SEQUENCE [LARGE SCALE GENOMIC DNA]</scope>
</reference>
<dbReference type="Pfam" id="PF01575">
    <property type="entry name" value="MaoC_dehydratas"/>
    <property type="match status" value="1"/>
</dbReference>
<evidence type="ECO:0000259" key="4">
    <source>
        <dbReference type="Pfam" id="PF01515"/>
    </source>
</evidence>
<accession>A0A0K8MDZ4</accession>
<evidence type="ECO:0000313" key="7">
    <source>
        <dbReference type="Proteomes" id="UP000036771"/>
    </source>
</evidence>
<dbReference type="SUPFAM" id="SSF53659">
    <property type="entry name" value="Isocitrate/Isopropylmalate dehydrogenase-like"/>
    <property type="match status" value="1"/>
</dbReference>
<dbReference type="InterPro" id="IPR050500">
    <property type="entry name" value="Phos_Acetyltrans/Butyryltrans"/>
</dbReference>
<protein>
    <submittedName>
        <fullName evidence="6">Phosphate acetyltransferase</fullName>
    </submittedName>
</protein>
<dbReference type="GO" id="GO:0016836">
    <property type="term" value="F:hydro-lyase activity"/>
    <property type="evidence" value="ECO:0007669"/>
    <property type="project" value="UniProtKB-ARBA"/>
</dbReference>
<dbReference type="InterPro" id="IPR002539">
    <property type="entry name" value="MaoC-like_dom"/>
</dbReference>
<dbReference type="NCBIfam" id="NF006045">
    <property type="entry name" value="PRK08190.1"/>
    <property type="match status" value="1"/>
</dbReference>
<comment type="caution">
    <text evidence="6">The sequence shown here is derived from an EMBL/GenBank/DDBJ whole genome shotgun (WGS) entry which is preliminary data.</text>
</comment>
<dbReference type="InterPro" id="IPR029069">
    <property type="entry name" value="HotDog_dom_sf"/>
</dbReference>
<dbReference type="EMBL" id="BBVC01000079">
    <property type="protein sequence ID" value="GAO98697.1"/>
    <property type="molecule type" value="Genomic_DNA"/>
</dbReference>
<evidence type="ECO:0000256" key="1">
    <source>
        <dbReference type="ARBA" id="ARBA00022679"/>
    </source>
</evidence>
<evidence type="ECO:0000259" key="5">
    <source>
        <dbReference type="Pfam" id="PF01575"/>
    </source>
</evidence>
<dbReference type="Proteomes" id="UP000036771">
    <property type="component" value="Unassembled WGS sequence"/>
</dbReference>
<dbReference type="Gene3D" id="3.10.129.10">
    <property type="entry name" value="Hotdog Thioesterase"/>
    <property type="match status" value="1"/>
</dbReference>
<proteinExistence type="predicted"/>
<dbReference type="InterPro" id="IPR002505">
    <property type="entry name" value="PTA_PTB"/>
</dbReference>
<dbReference type="Pfam" id="PF01515">
    <property type="entry name" value="PTA_PTB"/>
    <property type="match status" value="1"/>
</dbReference>
<keyword evidence="1 6" id="KW-0808">Transferase</keyword>
<dbReference type="PANTHER" id="PTHR43356:SF2">
    <property type="entry name" value="PHOSPHATE ACETYLTRANSFERASE"/>
    <property type="match status" value="1"/>
</dbReference>
<evidence type="ECO:0000256" key="3">
    <source>
        <dbReference type="ARBA" id="ARBA00023315"/>
    </source>
</evidence>
<gene>
    <name evidence="6" type="primary">pta</name>
    <name evidence="6" type="ORF">Cva_01362</name>
</gene>
<feature type="domain" description="MaoC-like" evidence="5">
    <location>
        <begin position="25"/>
        <end position="123"/>
    </location>
</feature>
<dbReference type="NCBIfam" id="NF008852">
    <property type="entry name" value="PRK11890.1"/>
    <property type="match status" value="1"/>
</dbReference>
<dbReference type="CDD" id="cd03449">
    <property type="entry name" value="R_hydratase"/>
    <property type="match status" value="1"/>
</dbReference>
<dbReference type="STRING" id="1629334.Cva_01362"/>
<keyword evidence="3" id="KW-0012">Acyltransferase</keyword>